<protein>
    <submittedName>
        <fullName evidence="1">Uncharacterized protein</fullName>
    </submittedName>
</protein>
<accession>A0ABQ2G6M8</accession>
<sequence length="319" mass="32102">MTTAPFTGEPHTFYPHLREMLSPDFAHLSDAELESAFESAFGEGVTPAEYEEFFGGLGRALSGAARDVGRFAQRAAPVAGSVLSGAAQGAMAGSALGPWGALGGAIAGGVGSGLARHGPRGARGVGQAISGVVNTAGTLTGRGGMASGAMGALSGLLGGGGRGGGAAGALMGLLGRPETRQALQALAGGQNRAIPLGAGGTPVPASAFAGLLGALGREAEAETSWGSGESLDSPPAYLMNSAGQFVVDPNDPDGRAARLLQMLQASPPMLRQRPAPYMEMQDGAYGEDEAYDEDEAYADSEALDFELWELDEAHPVWGG</sequence>
<reference evidence="2" key="1">
    <citation type="journal article" date="2019" name="Int. J. Syst. Evol. Microbiol.">
        <title>The Global Catalogue of Microorganisms (GCM) 10K type strain sequencing project: providing services to taxonomists for standard genome sequencing and annotation.</title>
        <authorList>
            <consortium name="The Broad Institute Genomics Platform"/>
            <consortium name="The Broad Institute Genome Sequencing Center for Infectious Disease"/>
            <person name="Wu L."/>
            <person name="Ma J."/>
        </authorList>
    </citation>
    <scope>NUCLEOTIDE SEQUENCE [LARGE SCALE GENOMIC DNA]</scope>
    <source>
        <strain evidence="2">JCM 15442</strain>
    </source>
</reference>
<proteinExistence type="predicted"/>
<dbReference type="RefSeq" id="WP_188970441.1">
    <property type="nucleotide sequence ID" value="NZ_BMOL01000005.1"/>
</dbReference>
<name>A0ABQ2G6M8_9DEIO</name>
<comment type="caution">
    <text evidence="1">The sequence shown here is derived from an EMBL/GenBank/DDBJ whole genome shotgun (WGS) entry which is preliminary data.</text>
</comment>
<organism evidence="1 2">
    <name type="scientific">Deinococcus aerolatus</name>
    <dbReference type="NCBI Taxonomy" id="522487"/>
    <lineage>
        <taxon>Bacteria</taxon>
        <taxon>Thermotogati</taxon>
        <taxon>Deinococcota</taxon>
        <taxon>Deinococci</taxon>
        <taxon>Deinococcales</taxon>
        <taxon>Deinococcaceae</taxon>
        <taxon>Deinococcus</taxon>
    </lineage>
</organism>
<keyword evidence="2" id="KW-1185">Reference proteome</keyword>
<evidence type="ECO:0000313" key="1">
    <source>
        <dbReference type="EMBL" id="GGL77686.1"/>
    </source>
</evidence>
<dbReference type="EMBL" id="BMOL01000005">
    <property type="protein sequence ID" value="GGL77686.1"/>
    <property type="molecule type" value="Genomic_DNA"/>
</dbReference>
<gene>
    <name evidence="1" type="ORF">GCM10010840_14490</name>
</gene>
<evidence type="ECO:0000313" key="2">
    <source>
        <dbReference type="Proteomes" id="UP000639973"/>
    </source>
</evidence>
<dbReference type="Proteomes" id="UP000639973">
    <property type="component" value="Unassembled WGS sequence"/>
</dbReference>